<keyword evidence="3" id="KW-1185">Reference proteome</keyword>
<feature type="compositionally biased region" description="Polar residues" evidence="1">
    <location>
        <begin position="1"/>
        <end position="16"/>
    </location>
</feature>
<dbReference type="EMBL" id="KZ819634">
    <property type="protein sequence ID" value="PWN94125.1"/>
    <property type="molecule type" value="Genomic_DNA"/>
</dbReference>
<protein>
    <submittedName>
        <fullName evidence="2">Uncharacterized protein</fullName>
    </submittedName>
</protein>
<feature type="compositionally biased region" description="Gly residues" evidence="1">
    <location>
        <begin position="120"/>
        <end position="132"/>
    </location>
</feature>
<feature type="region of interest" description="Disordered" evidence="1">
    <location>
        <begin position="1"/>
        <end position="162"/>
    </location>
</feature>
<feature type="compositionally biased region" description="Basic and acidic residues" evidence="1">
    <location>
        <begin position="147"/>
        <end position="162"/>
    </location>
</feature>
<evidence type="ECO:0000313" key="3">
    <source>
        <dbReference type="Proteomes" id="UP000245768"/>
    </source>
</evidence>
<reference evidence="2 3" key="1">
    <citation type="journal article" date="2018" name="Mol. Biol. Evol.">
        <title>Broad Genomic Sampling Reveals a Smut Pathogenic Ancestry of the Fungal Clade Ustilaginomycotina.</title>
        <authorList>
            <person name="Kijpornyongpan T."/>
            <person name="Mondo S.J."/>
            <person name="Barry K."/>
            <person name="Sandor L."/>
            <person name="Lee J."/>
            <person name="Lipzen A."/>
            <person name="Pangilinan J."/>
            <person name="LaButti K."/>
            <person name="Hainaut M."/>
            <person name="Henrissat B."/>
            <person name="Grigoriev I.V."/>
            <person name="Spatafora J.W."/>
            <person name="Aime M.C."/>
        </authorList>
    </citation>
    <scope>NUCLEOTIDE SEQUENCE [LARGE SCALE GENOMIC DNA]</scope>
    <source>
        <strain evidence="2 3">MCA 4198</strain>
    </source>
</reference>
<feature type="compositionally biased region" description="Polar residues" evidence="1">
    <location>
        <begin position="135"/>
        <end position="145"/>
    </location>
</feature>
<feature type="compositionally biased region" description="Low complexity" evidence="1">
    <location>
        <begin position="40"/>
        <end position="58"/>
    </location>
</feature>
<feature type="compositionally biased region" description="Acidic residues" evidence="1">
    <location>
        <begin position="86"/>
        <end position="106"/>
    </location>
</feature>
<dbReference type="AlphaFoldDB" id="A0A316Z1Q9"/>
<dbReference type="Proteomes" id="UP000245768">
    <property type="component" value="Unassembled WGS sequence"/>
</dbReference>
<dbReference type="OrthoDB" id="3363898at2759"/>
<organism evidence="2 3">
    <name type="scientific">Acaromyces ingoldii</name>
    <dbReference type="NCBI Taxonomy" id="215250"/>
    <lineage>
        <taxon>Eukaryota</taxon>
        <taxon>Fungi</taxon>
        <taxon>Dikarya</taxon>
        <taxon>Basidiomycota</taxon>
        <taxon>Ustilaginomycotina</taxon>
        <taxon>Exobasidiomycetes</taxon>
        <taxon>Exobasidiales</taxon>
        <taxon>Cryptobasidiaceae</taxon>
        <taxon>Acaromyces</taxon>
    </lineage>
</organism>
<dbReference type="GeneID" id="37046639"/>
<sequence length="183" mass="19054">MSASQSTAPDSPSTTPEADRDSGGATTVHAIASPSKKRGVASNGVVAAAARGAAPAGADDNDIVDDDEEEDENIGPESMSSRRDEDVFEDDEVIPSEVVDMDDDSDAVNASSGAQARSGALGGEEGTLGGARGQPTRSSLSSSAKNRGGEMERRGEEKLLDERIRERYQQELGDIFDTRVVPA</sequence>
<proteinExistence type="predicted"/>
<dbReference type="InParanoid" id="A0A316Z1Q9"/>
<evidence type="ECO:0000313" key="2">
    <source>
        <dbReference type="EMBL" id="PWN94125.1"/>
    </source>
</evidence>
<gene>
    <name evidence="2" type="ORF">FA10DRAFT_299441</name>
</gene>
<name>A0A316Z1Q9_9BASI</name>
<feature type="compositionally biased region" description="Acidic residues" evidence="1">
    <location>
        <begin position="59"/>
        <end position="74"/>
    </location>
</feature>
<dbReference type="RefSeq" id="XP_025381323.1">
    <property type="nucleotide sequence ID" value="XM_025524723.1"/>
</dbReference>
<accession>A0A316Z1Q9</accession>
<evidence type="ECO:0000256" key="1">
    <source>
        <dbReference type="SAM" id="MobiDB-lite"/>
    </source>
</evidence>